<keyword evidence="2" id="KW-1185">Reference proteome</keyword>
<dbReference type="SUPFAM" id="SSF51905">
    <property type="entry name" value="FAD/NAD(P)-binding domain"/>
    <property type="match status" value="1"/>
</dbReference>
<dbReference type="PRINTS" id="PR00469">
    <property type="entry name" value="PNDRDTASEII"/>
</dbReference>
<protein>
    <submittedName>
        <fullName evidence="1">Dihydropyrimidine dehydrogenase subunit A</fullName>
    </submittedName>
</protein>
<dbReference type="KEGG" id="mri:Mal4_15070"/>
<evidence type="ECO:0000313" key="1">
    <source>
        <dbReference type="EMBL" id="QDU37198.1"/>
    </source>
</evidence>
<organism evidence="1 2">
    <name type="scientific">Maioricimonas rarisocia</name>
    <dbReference type="NCBI Taxonomy" id="2528026"/>
    <lineage>
        <taxon>Bacteria</taxon>
        <taxon>Pseudomonadati</taxon>
        <taxon>Planctomycetota</taxon>
        <taxon>Planctomycetia</taxon>
        <taxon>Planctomycetales</taxon>
        <taxon>Planctomycetaceae</taxon>
        <taxon>Maioricimonas</taxon>
    </lineage>
</organism>
<sequence>MNDQPRLAIIGAGPIGLEAALHATRAGFDVSLFERGQVAENVRRWGHVRLFSPFGMNSSELGRTALREQGYDLPGEDALLTGAEFADAYLQPFSELPEIRQALHEDADVFTIGRNGTWKGDLIGDPSRADAPFRLLVRDAATEQMIEAEFVFDCSGTFGNHNWLGDGGIPCPGELDYECDIEYGLPDLAGDARAEYAGRHTLLIGSGYSAATNLVALAGIASESPETRITWLTRRSDAAPVTQIEDDSLTERRRLTTIANELAARPDAPVERLAGYSVVSLAQDDMEDGFTVTVRSLADGSGKRLDVDRIIANVGYRPDRTVYEELQVHECYASQGPMRLAAKLLGETSADCLAQPTPDADLLRNPEPGFYILGSKSYGRNSRFLMRTGLQQIHDVLSLLPSRAATD</sequence>
<dbReference type="InterPro" id="IPR036188">
    <property type="entry name" value="FAD/NAD-bd_sf"/>
</dbReference>
<dbReference type="RefSeq" id="WP_197444183.1">
    <property type="nucleotide sequence ID" value="NZ_CP036275.1"/>
</dbReference>
<dbReference type="PRINTS" id="PR00368">
    <property type="entry name" value="FADPNR"/>
</dbReference>
<accession>A0A517Z3Z3</accession>
<reference evidence="1 2" key="1">
    <citation type="submission" date="2019-02" db="EMBL/GenBank/DDBJ databases">
        <title>Deep-cultivation of Planctomycetes and their phenomic and genomic characterization uncovers novel biology.</title>
        <authorList>
            <person name="Wiegand S."/>
            <person name="Jogler M."/>
            <person name="Boedeker C."/>
            <person name="Pinto D."/>
            <person name="Vollmers J."/>
            <person name="Rivas-Marin E."/>
            <person name="Kohn T."/>
            <person name="Peeters S.H."/>
            <person name="Heuer A."/>
            <person name="Rast P."/>
            <person name="Oberbeckmann S."/>
            <person name="Bunk B."/>
            <person name="Jeske O."/>
            <person name="Meyerdierks A."/>
            <person name="Storesund J.E."/>
            <person name="Kallscheuer N."/>
            <person name="Luecker S."/>
            <person name="Lage O.M."/>
            <person name="Pohl T."/>
            <person name="Merkel B.J."/>
            <person name="Hornburger P."/>
            <person name="Mueller R.-W."/>
            <person name="Bruemmer F."/>
            <person name="Labrenz M."/>
            <person name="Spormann A.M."/>
            <person name="Op den Camp H."/>
            <person name="Overmann J."/>
            <person name="Amann R."/>
            <person name="Jetten M.S.M."/>
            <person name="Mascher T."/>
            <person name="Medema M.H."/>
            <person name="Devos D.P."/>
            <person name="Kaster A.-K."/>
            <person name="Ovreas L."/>
            <person name="Rohde M."/>
            <person name="Galperin M.Y."/>
            <person name="Jogler C."/>
        </authorList>
    </citation>
    <scope>NUCLEOTIDE SEQUENCE [LARGE SCALE GENOMIC DNA]</scope>
    <source>
        <strain evidence="1 2">Mal4</strain>
    </source>
</reference>
<dbReference type="AlphaFoldDB" id="A0A517Z3Z3"/>
<name>A0A517Z3Z3_9PLAN</name>
<dbReference type="EMBL" id="CP036275">
    <property type="protein sequence ID" value="QDU37198.1"/>
    <property type="molecule type" value="Genomic_DNA"/>
</dbReference>
<evidence type="ECO:0000313" key="2">
    <source>
        <dbReference type="Proteomes" id="UP000320496"/>
    </source>
</evidence>
<proteinExistence type="predicted"/>
<dbReference type="Pfam" id="PF13738">
    <property type="entry name" value="Pyr_redox_3"/>
    <property type="match status" value="1"/>
</dbReference>
<dbReference type="Gene3D" id="3.50.50.60">
    <property type="entry name" value="FAD/NAD(P)-binding domain"/>
    <property type="match status" value="1"/>
</dbReference>
<dbReference type="Proteomes" id="UP000320496">
    <property type="component" value="Chromosome"/>
</dbReference>
<gene>
    <name evidence="1" type="ORF">Mal4_15070</name>
</gene>